<keyword evidence="3" id="KW-1185">Reference proteome</keyword>
<dbReference type="EMBL" id="BLAY01000020">
    <property type="protein sequence ID" value="GET36943.1"/>
    <property type="molecule type" value="Genomic_DNA"/>
</dbReference>
<proteinExistence type="predicted"/>
<dbReference type="AlphaFoldDB" id="A0AAV3X6G8"/>
<dbReference type="Pfam" id="PF18480">
    <property type="entry name" value="DUF5615"/>
    <property type="match status" value="1"/>
</dbReference>
<dbReference type="InterPro" id="IPR041049">
    <property type="entry name" value="DUF5615"/>
</dbReference>
<dbReference type="Proteomes" id="UP001050975">
    <property type="component" value="Unassembled WGS sequence"/>
</dbReference>
<evidence type="ECO:0000313" key="2">
    <source>
        <dbReference type="EMBL" id="GET36943.1"/>
    </source>
</evidence>
<gene>
    <name evidence="2" type="ORF">MiSe_16960</name>
</gene>
<organism evidence="2 3">
    <name type="scientific">Microseira wollei NIES-4236</name>
    <dbReference type="NCBI Taxonomy" id="2530354"/>
    <lineage>
        <taxon>Bacteria</taxon>
        <taxon>Bacillati</taxon>
        <taxon>Cyanobacteriota</taxon>
        <taxon>Cyanophyceae</taxon>
        <taxon>Oscillatoriophycideae</taxon>
        <taxon>Aerosakkonematales</taxon>
        <taxon>Aerosakkonemataceae</taxon>
        <taxon>Microseira</taxon>
    </lineage>
</organism>
<reference evidence="2" key="1">
    <citation type="submission" date="2019-10" db="EMBL/GenBank/DDBJ databases">
        <title>Draft genome sequece of Microseira wollei NIES-4236.</title>
        <authorList>
            <person name="Yamaguchi H."/>
            <person name="Suzuki S."/>
            <person name="Kawachi M."/>
        </authorList>
    </citation>
    <scope>NUCLEOTIDE SEQUENCE</scope>
    <source>
        <strain evidence="2">NIES-4236</strain>
    </source>
</reference>
<comment type="caution">
    <text evidence="2">The sequence shown here is derived from an EMBL/GenBank/DDBJ whole genome shotgun (WGS) entry which is preliminary data.</text>
</comment>
<dbReference type="RefSeq" id="WP_264196405.1">
    <property type="nucleotide sequence ID" value="NZ_BLAY01000020.1"/>
</dbReference>
<evidence type="ECO:0000259" key="1">
    <source>
        <dbReference type="Pfam" id="PF18480"/>
    </source>
</evidence>
<evidence type="ECO:0000313" key="3">
    <source>
        <dbReference type="Proteomes" id="UP001050975"/>
    </source>
</evidence>
<accession>A0AAV3X6G8</accession>
<sequence length="123" mass="13623">MTALKLIGDMNISPQTVTALQEQGWDIIRVIDVLPATVSDAEILNFARQENRVIVTHDLDFSMLVALSGYNQPSLITLRLSSTDLNTVNQKLLEILPQVEQQLQAGSAITIEDTAVRIRQLPI</sequence>
<name>A0AAV3X6G8_9CYAN</name>
<protein>
    <recommendedName>
        <fullName evidence="1">DUF5615 domain-containing protein</fullName>
    </recommendedName>
</protein>
<feature type="domain" description="DUF5615" evidence="1">
    <location>
        <begin position="5"/>
        <end position="113"/>
    </location>
</feature>